<protein>
    <recommendedName>
        <fullName evidence="1">ATP-dependent DNA helicase</fullName>
        <ecNumber evidence="1">5.6.2.3</ecNumber>
    </recommendedName>
</protein>
<keyword evidence="1" id="KW-0233">DNA recombination</keyword>
<organism evidence="4 5">
    <name type="scientific">Linum trigynum</name>
    <dbReference type="NCBI Taxonomy" id="586398"/>
    <lineage>
        <taxon>Eukaryota</taxon>
        <taxon>Viridiplantae</taxon>
        <taxon>Streptophyta</taxon>
        <taxon>Embryophyta</taxon>
        <taxon>Tracheophyta</taxon>
        <taxon>Spermatophyta</taxon>
        <taxon>Magnoliopsida</taxon>
        <taxon>eudicotyledons</taxon>
        <taxon>Gunneridae</taxon>
        <taxon>Pentapetalae</taxon>
        <taxon>rosids</taxon>
        <taxon>fabids</taxon>
        <taxon>Malpighiales</taxon>
        <taxon>Linaceae</taxon>
        <taxon>Linum</taxon>
    </lineage>
</organism>
<keyword evidence="1" id="KW-0547">Nucleotide-binding</keyword>
<dbReference type="Proteomes" id="UP001497516">
    <property type="component" value="Chromosome 4"/>
</dbReference>
<dbReference type="GO" id="GO:0016787">
    <property type="term" value="F:hydrolase activity"/>
    <property type="evidence" value="ECO:0007669"/>
    <property type="project" value="UniProtKB-KW"/>
</dbReference>
<name>A0AAV2EJQ0_9ROSI</name>
<sequence length="804" mass="91518">MATLESRAGDNGEHHDQEKSSATCVCIDEIKAFLDCRYITSGEACWRLFKFDISSNSPSVLRMSCHLPGQNKVVTKEKEKIEKAIEKDETSMLLAWMEINAHSSEARKYTFVEFPQYFVWNRKLKRWQMRKGKVCIGRLYYCPPSANERFYLRMLLHLVRGCRSYEDIRTVNGVVHESFQKACYALRLLADDEEWSDCLKEVAFWGSGYKVRNLFVTILMHCQVSDVQSLWEKNWELLSDDILFNRRRELNLPNLQLSTDEIKDMCLVEIDKLLQKQWKSLADFPGLPIPSGTLRSNSGNRMIAEELNYNSEDLMKEFNTLYPKLNSEQMKAFDEIITAVEEGNGNCFFVDGFGGTGKTFLWKVICLKLRAEKKIVLCVASSGIAALLMVGGRTAHSRFHIPIDCDSKSTCHIEQGTDLAELLQNASLIIWDEAPMAHKYNIEAVDRTLRDILHVKNSNSKDMNFGGISVVFGGDFRQTLPVIAKGTRADIVNSSIKRSYLWPSLKVLKLSQNMRLCTENCGPEEAIQIEEFSRWILQIGDGVGSNVFGETMISIPTSLSSQCEGDPIADIVNEVYGDLHLNHSEATYLVHRAILAPHHEMVSTINNYMMERYPGDEVCYHSSDSIEVDPGNKHHIEGDYSVEFLNTLKISNFPDHSIRLKVGCPVILLRNMDQSTGLCNGTRMIVKRLGTWFIEVEILTGTHIGDRIFLPRIKLSTHYKSLDFTLVRRQYPIAVCFAMTINKSQGQTLKHVGLCLKKQVFSHGQLYVALSRVTTHHGMKILSCDSEGEESKTMQNIVFEEIFH</sequence>
<keyword evidence="1" id="KW-0378">Hydrolase</keyword>
<dbReference type="SUPFAM" id="SSF52540">
    <property type="entry name" value="P-loop containing nucleoside triphosphate hydrolases"/>
    <property type="match status" value="2"/>
</dbReference>
<evidence type="ECO:0000313" key="4">
    <source>
        <dbReference type="EMBL" id="CAL1385992.1"/>
    </source>
</evidence>
<dbReference type="GO" id="GO:0006281">
    <property type="term" value="P:DNA repair"/>
    <property type="evidence" value="ECO:0007669"/>
    <property type="project" value="UniProtKB-KW"/>
</dbReference>
<dbReference type="GO" id="GO:0005524">
    <property type="term" value="F:ATP binding"/>
    <property type="evidence" value="ECO:0007669"/>
    <property type="project" value="UniProtKB-KW"/>
</dbReference>
<dbReference type="Pfam" id="PF05970">
    <property type="entry name" value="PIF1"/>
    <property type="match status" value="1"/>
</dbReference>
<feature type="domain" description="DNA helicase Pif1-like DEAD-box helicase" evidence="2">
    <location>
        <begin position="324"/>
        <end position="543"/>
    </location>
</feature>
<dbReference type="GO" id="GO:0006310">
    <property type="term" value="P:DNA recombination"/>
    <property type="evidence" value="ECO:0007669"/>
    <property type="project" value="UniProtKB-KW"/>
</dbReference>
<dbReference type="Pfam" id="PF21530">
    <property type="entry name" value="Pif1_2B_dom"/>
    <property type="match status" value="1"/>
</dbReference>
<dbReference type="PANTHER" id="PTHR10492:SF101">
    <property type="entry name" value="ATP-DEPENDENT DNA HELICASE"/>
    <property type="match status" value="1"/>
</dbReference>
<keyword evidence="1" id="KW-0067">ATP-binding</keyword>
<evidence type="ECO:0000256" key="1">
    <source>
        <dbReference type="RuleBase" id="RU363044"/>
    </source>
</evidence>
<evidence type="ECO:0000259" key="3">
    <source>
        <dbReference type="Pfam" id="PF21530"/>
    </source>
</evidence>
<accession>A0AAV2EJQ0</accession>
<comment type="catalytic activity">
    <reaction evidence="1">
        <text>ATP + H2O = ADP + phosphate + H(+)</text>
        <dbReference type="Rhea" id="RHEA:13065"/>
        <dbReference type="ChEBI" id="CHEBI:15377"/>
        <dbReference type="ChEBI" id="CHEBI:15378"/>
        <dbReference type="ChEBI" id="CHEBI:30616"/>
        <dbReference type="ChEBI" id="CHEBI:43474"/>
        <dbReference type="ChEBI" id="CHEBI:456216"/>
        <dbReference type="EC" id="5.6.2.3"/>
    </reaction>
</comment>
<dbReference type="InterPro" id="IPR049163">
    <property type="entry name" value="Pif1-like_2B_dom"/>
</dbReference>
<feature type="domain" description="DNA helicase Pif1-like 2B" evidence="3">
    <location>
        <begin position="643"/>
        <end position="689"/>
    </location>
</feature>
<dbReference type="InterPro" id="IPR010285">
    <property type="entry name" value="DNA_helicase_pif1-like_DEAD"/>
</dbReference>
<keyword evidence="1" id="KW-0227">DNA damage</keyword>
<dbReference type="GO" id="GO:0000723">
    <property type="term" value="P:telomere maintenance"/>
    <property type="evidence" value="ECO:0007669"/>
    <property type="project" value="InterPro"/>
</dbReference>
<reference evidence="4 5" key="1">
    <citation type="submission" date="2024-04" db="EMBL/GenBank/DDBJ databases">
        <authorList>
            <person name="Fracassetti M."/>
        </authorList>
    </citation>
    <scope>NUCLEOTIDE SEQUENCE [LARGE SCALE GENOMIC DNA]</scope>
</reference>
<dbReference type="EC" id="5.6.2.3" evidence="1"/>
<evidence type="ECO:0000313" key="5">
    <source>
        <dbReference type="Proteomes" id="UP001497516"/>
    </source>
</evidence>
<dbReference type="EMBL" id="OZ034817">
    <property type="protein sequence ID" value="CAL1385992.1"/>
    <property type="molecule type" value="Genomic_DNA"/>
</dbReference>
<dbReference type="Gene3D" id="3.40.50.300">
    <property type="entry name" value="P-loop containing nucleotide triphosphate hydrolases"/>
    <property type="match status" value="1"/>
</dbReference>
<keyword evidence="5" id="KW-1185">Reference proteome</keyword>
<comment type="similarity">
    <text evidence="1">Belongs to the helicase family.</text>
</comment>
<comment type="cofactor">
    <cofactor evidence="1">
        <name>Mg(2+)</name>
        <dbReference type="ChEBI" id="CHEBI:18420"/>
    </cofactor>
</comment>
<dbReference type="PANTHER" id="PTHR10492">
    <property type="match status" value="1"/>
</dbReference>
<proteinExistence type="inferred from homology"/>
<dbReference type="CDD" id="cd18809">
    <property type="entry name" value="SF1_C_RecD"/>
    <property type="match status" value="1"/>
</dbReference>
<dbReference type="GO" id="GO:0043139">
    <property type="term" value="F:5'-3' DNA helicase activity"/>
    <property type="evidence" value="ECO:0007669"/>
    <property type="project" value="UniProtKB-EC"/>
</dbReference>
<gene>
    <name evidence="4" type="ORF">LTRI10_LOCUS27084</name>
</gene>
<dbReference type="InterPro" id="IPR027417">
    <property type="entry name" value="P-loop_NTPase"/>
</dbReference>
<keyword evidence="1" id="KW-0234">DNA repair</keyword>
<dbReference type="AlphaFoldDB" id="A0AAV2EJQ0"/>
<keyword evidence="1" id="KW-0347">Helicase</keyword>
<evidence type="ECO:0000259" key="2">
    <source>
        <dbReference type="Pfam" id="PF05970"/>
    </source>
</evidence>